<evidence type="ECO:0000256" key="2">
    <source>
        <dbReference type="ARBA" id="ARBA00011955"/>
    </source>
</evidence>
<dbReference type="EMBL" id="CP017298">
    <property type="protein sequence ID" value="AOS47822.1"/>
    <property type="molecule type" value="Genomic_DNA"/>
</dbReference>
<evidence type="ECO:0000256" key="8">
    <source>
        <dbReference type="ARBA" id="ARBA00022842"/>
    </source>
</evidence>
<keyword evidence="8" id="KW-0460">Magnesium</keyword>
<gene>
    <name evidence="12" type="ORF">BH719_08205</name>
</gene>
<evidence type="ECO:0000256" key="5">
    <source>
        <dbReference type="ARBA" id="ARBA00022679"/>
    </source>
</evidence>
<protein>
    <recommendedName>
        <fullName evidence="3">FAD:protein FMN transferase</fullName>
        <ecNumber evidence="2">2.7.1.180</ecNumber>
    </recommendedName>
    <alternativeName>
        <fullName evidence="9">Flavin transferase</fullName>
    </alternativeName>
</protein>
<accession>A0A1D8B3W1</accession>
<keyword evidence="6" id="KW-0479">Metal-binding</keyword>
<dbReference type="GO" id="GO:0046872">
    <property type="term" value="F:metal ion binding"/>
    <property type="evidence" value="ECO:0007669"/>
    <property type="project" value="UniProtKB-KW"/>
</dbReference>
<dbReference type="Pfam" id="PF02424">
    <property type="entry name" value="ApbE"/>
    <property type="match status" value="3"/>
</dbReference>
<reference evidence="12 13" key="1">
    <citation type="submission" date="2016-09" db="EMBL/GenBank/DDBJ databases">
        <title>Complete genome sequence of Actinomyces hongkongensis HKU8.</title>
        <authorList>
            <person name="Gao Y.-X."/>
            <person name="Zhou Y.-Y."/>
            <person name="Xie Y."/>
            <person name="Wang M."/>
            <person name="Wang S.-J."/>
            <person name="Shen S.-G."/>
        </authorList>
    </citation>
    <scope>NUCLEOTIDE SEQUENCE [LARGE SCALE GENOMIC DNA]</scope>
    <source>
        <strain evidence="12 13">HKU8</strain>
    </source>
</reference>
<feature type="compositionally biased region" description="Gly residues" evidence="11">
    <location>
        <begin position="388"/>
        <end position="408"/>
    </location>
</feature>
<keyword evidence="7" id="KW-0274">FAD</keyword>
<dbReference type="AlphaFoldDB" id="A0A1D8B3W1"/>
<keyword evidence="4" id="KW-0285">Flavoprotein</keyword>
<feature type="compositionally biased region" description="Gly residues" evidence="11">
    <location>
        <begin position="313"/>
        <end position="333"/>
    </location>
</feature>
<dbReference type="EC" id="2.7.1.180" evidence="2"/>
<comment type="catalytic activity">
    <reaction evidence="10">
        <text>L-threonyl-[protein] + FAD = FMN-L-threonyl-[protein] + AMP + H(+)</text>
        <dbReference type="Rhea" id="RHEA:36847"/>
        <dbReference type="Rhea" id="RHEA-COMP:11060"/>
        <dbReference type="Rhea" id="RHEA-COMP:11061"/>
        <dbReference type="ChEBI" id="CHEBI:15378"/>
        <dbReference type="ChEBI" id="CHEBI:30013"/>
        <dbReference type="ChEBI" id="CHEBI:57692"/>
        <dbReference type="ChEBI" id="CHEBI:74257"/>
        <dbReference type="ChEBI" id="CHEBI:456215"/>
        <dbReference type="EC" id="2.7.1.180"/>
    </reaction>
</comment>
<dbReference type="PANTHER" id="PTHR30040">
    <property type="entry name" value="THIAMINE BIOSYNTHESIS LIPOPROTEIN APBE"/>
    <property type="match status" value="1"/>
</dbReference>
<feature type="compositionally biased region" description="Basic and acidic residues" evidence="11">
    <location>
        <begin position="370"/>
        <end position="383"/>
    </location>
</feature>
<evidence type="ECO:0000256" key="10">
    <source>
        <dbReference type="ARBA" id="ARBA00048540"/>
    </source>
</evidence>
<dbReference type="SUPFAM" id="SSF143631">
    <property type="entry name" value="ApbE-like"/>
    <property type="match status" value="4"/>
</dbReference>
<feature type="region of interest" description="Disordered" evidence="11">
    <location>
        <begin position="296"/>
        <end position="409"/>
    </location>
</feature>
<proteinExistence type="predicted"/>
<evidence type="ECO:0000256" key="7">
    <source>
        <dbReference type="ARBA" id="ARBA00022827"/>
    </source>
</evidence>
<evidence type="ECO:0000256" key="11">
    <source>
        <dbReference type="SAM" id="MobiDB-lite"/>
    </source>
</evidence>
<name>A0A1D8B3W1_9ACTO</name>
<comment type="cofactor">
    <cofactor evidence="1">
        <name>Mg(2+)</name>
        <dbReference type="ChEBI" id="CHEBI:18420"/>
    </cofactor>
</comment>
<keyword evidence="5" id="KW-0808">Transferase</keyword>
<dbReference type="GO" id="GO:0016740">
    <property type="term" value="F:transferase activity"/>
    <property type="evidence" value="ECO:0007669"/>
    <property type="project" value="UniProtKB-KW"/>
</dbReference>
<evidence type="ECO:0000256" key="1">
    <source>
        <dbReference type="ARBA" id="ARBA00001946"/>
    </source>
</evidence>
<evidence type="ECO:0000256" key="9">
    <source>
        <dbReference type="ARBA" id="ARBA00031306"/>
    </source>
</evidence>
<evidence type="ECO:0000256" key="3">
    <source>
        <dbReference type="ARBA" id="ARBA00016337"/>
    </source>
</evidence>
<dbReference type="Proteomes" id="UP000095214">
    <property type="component" value="Chromosome"/>
</dbReference>
<evidence type="ECO:0000256" key="6">
    <source>
        <dbReference type="ARBA" id="ARBA00022723"/>
    </source>
</evidence>
<dbReference type="KEGG" id="phon:BH719_08205"/>
<dbReference type="Gene3D" id="3.10.520.10">
    <property type="entry name" value="ApbE-like domains"/>
    <property type="match status" value="2"/>
</dbReference>
<evidence type="ECO:0000313" key="12">
    <source>
        <dbReference type="EMBL" id="AOS47822.1"/>
    </source>
</evidence>
<feature type="region of interest" description="Disordered" evidence="11">
    <location>
        <begin position="197"/>
        <end position="216"/>
    </location>
</feature>
<feature type="compositionally biased region" description="Basic and acidic residues" evidence="11">
    <location>
        <begin position="197"/>
        <end position="206"/>
    </location>
</feature>
<sequence length="484" mass="48099">MGTRVDIVGWGGDGMGVVDACVRLVARHEAMWSVFRPASEVSRLNAAARVVPLPAGGTGGEAPGCPGAVGDPGVGASGAVHCPGVSVSAATDQLLRDALALSDATGGAFNPLIGPLVGLWDVKGMREAFLAGDSLPSAPLAADIESALRAVDARLLRRVGPSRWALGGQDAPAGGGGWRADDCWTLGEGSAGGAGRCADEGGRAASEEPSGAGALPSLDLGGIAKGRTADECRDLAVDMGARGVLVSIGTSSIAAYATRPDGGPWRVGLRDPDSPPTAVASVIELPCEGLASLSTSGDNLGPLGPAARTGPVGRLGPGGRPGRSEEWGGGARGTDGAARGEDEAGVLGAGRDAQWTHGTRHGQANGGARETPRETEPGAERGPRGASCGTGRGVPGGVERGTSGGAPCPGGRLVDRLLAHHIIDPRTGRPASGGARQVSVLAGSGVLAEALSTAILVDPSCVRGEAVEQWARARGIDGRWRIAG</sequence>
<dbReference type="InterPro" id="IPR024932">
    <property type="entry name" value="ApbE"/>
</dbReference>
<evidence type="ECO:0000313" key="13">
    <source>
        <dbReference type="Proteomes" id="UP000095214"/>
    </source>
</evidence>
<keyword evidence="13" id="KW-1185">Reference proteome</keyword>
<evidence type="ECO:0000256" key="4">
    <source>
        <dbReference type="ARBA" id="ARBA00022630"/>
    </source>
</evidence>
<dbReference type="STRING" id="178339.BH719_08205"/>
<organism evidence="12 13">
    <name type="scientific">Pauljensenia hongkongensis</name>
    <dbReference type="NCBI Taxonomy" id="178339"/>
    <lineage>
        <taxon>Bacteria</taxon>
        <taxon>Bacillati</taxon>
        <taxon>Actinomycetota</taxon>
        <taxon>Actinomycetes</taxon>
        <taxon>Actinomycetales</taxon>
        <taxon>Actinomycetaceae</taxon>
        <taxon>Pauljensenia</taxon>
    </lineage>
</organism>
<dbReference type="InterPro" id="IPR003374">
    <property type="entry name" value="ApbE-like_sf"/>
</dbReference>
<dbReference type="PANTHER" id="PTHR30040:SF2">
    <property type="entry name" value="FAD:PROTEIN FMN TRANSFERASE"/>
    <property type="match status" value="1"/>
</dbReference>